<gene>
    <name evidence="2" type="ORF">GCM10023186_27560</name>
</gene>
<comment type="function">
    <text evidence="1">Involved in the import of queuosine (Q) precursors, required for Q precursor salvage.</text>
</comment>
<feature type="transmembrane region" description="Helical" evidence="1">
    <location>
        <begin position="135"/>
        <end position="156"/>
    </location>
</feature>
<evidence type="ECO:0000313" key="3">
    <source>
        <dbReference type="Proteomes" id="UP001500454"/>
    </source>
</evidence>
<sequence>MDLTTPNARFAHKKQQLYLVLSAIFIVNALLAEIIGVKIFSVDELMGLPGNLTAGVLIWPVVFVTTDILNEYFGRAGVIRVSLLTAGLISYAFVVILATTELPPAAFWLDVNKVDAQGRPFDIEFAYRSIFRQGLGIIIGSLVAFLVGQILDATVFQALRRVTGSRLIWLRATGSTLVSQLVDSFVVLFVAFYLFGNWSFDQVLSVANTNYWYKFAAAILLTPVLYLAHALIDRYLGQEETVELQQEAAADVSV</sequence>
<dbReference type="Proteomes" id="UP001500454">
    <property type="component" value="Unassembled WGS sequence"/>
</dbReference>
<evidence type="ECO:0000313" key="2">
    <source>
        <dbReference type="EMBL" id="GAA4384803.1"/>
    </source>
</evidence>
<organism evidence="2 3">
    <name type="scientific">Hymenobacter koreensis</name>
    <dbReference type="NCBI Taxonomy" id="1084523"/>
    <lineage>
        <taxon>Bacteria</taxon>
        <taxon>Pseudomonadati</taxon>
        <taxon>Bacteroidota</taxon>
        <taxon>Cytophagia</taxon>
        <taxon>Cytophagales</taxon>
        <taxon>Hymenobacteraceae</taxon>
        <taxon>Hymenobacter</taxon>
    </lineage>
</organism>
<feature type="transmembrane region" description="Helical" evidence="1">
    <location>
        <begin position="215"/>
        <end position="232"/>
    </location>
</feature>
<keyword evidence="1" id="KW-0812">Transmembrane</keyword>
<keyword evidence="1" id="KW-1133">Transmembrane helix</keyword>
<keyword evidence="1" id="KW-0813">Transport</keyword>
<feature type="transmembrane region" description="Helical" evidence="1">
    <location>
        <begin position="81"/>
        <end position="100"/>
    </location>
</feature>
<keyword evidence="1" id="KW-0472">Membrane</keyword>
<comment type="caution">
    <text evidence="2">The sequence shown here is derived from an EMBL/GenBank/DDBJ whole genome shotgun (WGS) entry which is preliminary data.</text>
</comment>
<comment type="similarity">
    <text evidence="1">Belongs to the vitamin uptake transporter (VUT/ECF) (TC 2.A.88) family. Q precursor transporter subfamily.</text>
</comment>
<dbReference type="RefSeq" id="WP_345225122.1">
    <property type="nucleotide sequence ID" value="NZ_BAABHA010000008.1"/>
</dbReference>
<protein>
    <recommendedName>
        <fullName evidence="1">Probable queuosine precursor transporter</fullName>
        <shortName evidence="1">Q precursor transporter</shortName>
    </recommendedName>
</protein>
<dbReference type="PANTHER" id="PTHR34300:SF2">
    <property type="entry name" value="QUEUOSINE PRECURSOR TRANSPORTER-RELATED"/>
    <property type="match status" value="1"/>
</dbReference>
<keyword evidence="3" id="KW-1185">Reference proteome</keyword>
<feature type="transmembrane region" description="Helical" evidence="1">
    <location>
        <begin position="17"/>
        <end position="40"/>
    </location>
</feature>
<feature type="transmembrane region" description="Helical" evidence="1">
    <location>
        <begin position="168"/>
        <end position="195"/>
    </location>
</feature>
<dbReference type="NCBIfam" id="TIGR00697">
    <property type="entry name" value="queuosine precursor transporter"/>
    <property type="match status" value="1"/>
</dbReference>
<name>A0ABP8J4B0_9BACT</name>
<evidence type="ECO:0000256" key="1">
    <source>
        <dbReference type="HAMAP-Rule" id="MF_02088"/>
    </source>
</evidence>
<dbReference type="PANTHER" id="PTHR34300">
    <property type="entry name" value="QUEUOSINE PRECURSOR TRANSPORTER-RELATED"/>
    <property type="match status" value="1"/>
</dbReference>
<dbReference type="InterPro" id="IPR003744">
    <property type="entry name" value="YhhQ"/>
</dbReference>
<keyword evidence="1" id="KW-1003">Cell membrane</keyword>
<feature type="transmembrane region" description="Helical" evidence="1">
    <location>
        <begin position="52"/>
        <end position="69"/>
    </location>
</feature>
<proteinExistence type="inferred from homology"/>
<comment type="subcellular location">
    <subcellularLocation>
        <location evidence="1">Cell membrane</location>
        <topology evidence="1">Multi-pass membrane protein</topology>
    </subcellularLocation>
</comment>
<dbReference type="HAMAP" id="MF_02088">
    <property type="entry name" value="Q_prec_transport"/>
    <property type="match status" value="1"/>
</dbReference>
<accession>A0ABP8J4B0</accession>
<dbReference type="EMBL" id="BAABHA010000008">
    <property type="protein sequence ID" value="GAA4384803.1"/>
    <property type="molecule type" value="Genomic_DNA"/>
</dbReference>
<reference evidence="3" key="1">
    <citation type="journal article" date="2019" name="Int. J. Syst. Evol. Microbiol.">
        <title>The Global Catalogue of Microorganisms (GCM) 10K type strain sequencing project: providing services to taxonomists for standard genome sequencing and annotation.</title>
        <authorList>
            <consortium name="The Broad Institute Genomics Platform"/>
            <consortium name="The Broad Institute Genome Sequencing Center for Infectious Disease"/>
            <person name="Wu L."/>
            <person name="Ma J."/>
        </authorList>
    </citation>
    <scope>NUCLEOTIDE SEQUENCE [LARGE SCALE GENOMIC DNA]</scope>
    <source>
        <strain evidence="3">JCM 17924</strain>
    </source>
</reference>
<dbReference type="Pfam" id="PF02592">
    <property type="entry name" value="Vut_1"/>
    <property type="match status" value="1"/>
</dbReference>